<protein>
    <submittedName>
        <fullName evidence="2">Uncharacterized protein</fullName>
    </submittedName>
</protein>
<dbReference type="AlphaFoldDB" id="A0A402B9L4"/>
<dbReference type="Proteomes" id="UP000287171">
    <property type="component" value="Unassembled WGS sequence"/>
</dbReference>
<evidence type="ECO:0000313" key="3">
    <source>
        <dbReference type="Proteomes" id="UP000287171"/>
    </source>
</evidence>
<dbReference type="EMBL" id="BIFT01000001">
    <property type="protein sequence ID" value="GCE28058.1"/>
    <property type="molecule type" value="Genomic_DNA"/>
</dbReference>
<gene>
    <name evidence="2" type="ORF">KDA_35420</name>
</gene>
<reference evidence="3" key="1">
    <citation type="submission" date="2018-12" db="EMBL/GenBank/DDBJ databases">
        <title>Tengunoibacter tsumagoiensis gen. nov., sp. nov., Dictyobacter kobayashii sp. nov., D. alpinus sp. nov., and D. joshuensis sp. nov. and description of Dictyobacteraceae fam. nov. within the order Ktedonobacterales isolated from Tengu-no-mugimeshi.</title>
        <authorList>
            <person name="Wang C.M."/>
            <person name="Zheng Y."/>
            <person name="Sakai Y."/>
            <person name="Toyoda A."/>
            <person name="Minakuchi Y."/>
            <person name="Abe K."/>
            <person name="Yokota A."/>
            <person name="Yabe S."/>
        </authorList>
    </citation>
    <scope>NUCLEOTIDE SEQUENCE [LARGE SCALE GENOMIC DNA]</scope>
    <source>
        <strain evidence="3">Uno16</strain>
    </source>
</reference>
<feature type="coiled-coil region" evidence="1">
    <location>
        <begin position="10"/>
        <end position="37"/>
    </location>
</feature>
<proteinExistence type="predicted"/>
<name>A0A402B9L4_9CHLR</name>
<organism evidence="2 3">
    <name type="scientific">Dictyobacter alpinus</name>
    <dbReference type="NCBI Taxonomy" id="2014873"/>
    <lineage>
        <taxon>Bacteria</taxon>
        <taxon>Bacillati</taxon>
        <taxon>Chloroflexota</taxon>
        <taxon>Ktedonobacteria</taxon>
        <taxon>Ktedonobacterales</taxon>
        <taxon>Dictyobacteraceae</taxon>
        <taxon>Dictyobacter</taxon>
    </lineage>
</organism>
<keyword evidence="1" id="KW-0175">Coiled coil</keyword>
<evidence type="ECO:0000313" key="2">
    <source>
        <dbReference type="EMBL" id="GCE28058.1"/>
    </source>
</evidence>
<comment type="caution">
    <text evidence="2">The sequence shown here is derived from an EMBL/GenBank/DDBJ whole genome shotgun (WGS) entry which is preliminary data.</text>
</comment>
<accession>A0A402B9L4</accession>
<keyword evidence="3" id="KW-1185">Reference proteome</keyword>
<evidence type="ECO:0000256" key="1">
    <source>
        <dbReference type="SAM" id="Coils"/>
    </source>
</evidence>
<sequence>MIQQDITTRCAHLRRLRERMNEEIRLLQETLQETETRGFDNPIQTVEVLKSLQHVCHNVELELEKCPENGA</sequence>
<dbReference type="RefSeq" id="WP_126628321.1">
    <property type="nucleotide sequence ID" value="NZ_BIFT01000001.1"/>
</dbReference>